<dbReference type="STRING" id="319939.SAMN05216263_11171"/>
<evidence type="ECO:0000256" key="1">
    <source>
        <dbReference type="SAM" id="Phobius"/>
    </source>
</evidence>
<dbReference type="Proteomes" id="UP000501237">
    <property type="component" value="Chromosome"/>
</dbReference>
<dbReference type="Proteomes" id="UP000515591">
    <property type="component" value="Chromosome"/>
</dbReference>
<dbReference type="EMBL" id="AP022642">
    <property type="protein sequence ID" value="BCA28531.1"/>
    <property type="molecule type" value="Genomic_DNA"/>
</dbReference>
<evidence type="ECO:0000313" key="5">
    <source>
        <dbReference type="EMBL" id="MDV3440855.1"/>
    </source>
</evidence>
<reference evidence="6 7" key="2">
    <citation type="submission" date="2019-12" db="EMBL/GenBank/DDBJ databases">
        <title>Draft genome sequence of Pseudomonas otitidis recovered from a chicken carcass.</title>
        <authorList>
            <person name="Vieira T.R."/>
            <person name="Oliviera E.F.C."/>
            <person name="Silva N.M.V."/>
            <person name="Sambrano G.E."/>
            <person name="Cibulski S.P."/>
            <person name="Cardoso M.R.I."/>
        </authorList>
    </citation>
    <scope>NUCLEOTIDE SEQUENCE [LARGE SCALE GENOMIC DNA]</scope>
    <source>
        <strain evidence="6 7">25_K</strain>
    </source>
</reference>
<proteinExistence type="predicted"/>
<dbReference type="InterPro" id="IPR017732">
    <property type="entry name" value="T4/T6SS_DotU"/>
</dbReference>
<dbReference type="Pfam" id="PF09850">
    <property type="entry name" value="DotU"/>
    <property type="match status" value="1"/>
</dbReference>
<dbReference type="GeneID" id="57397732"/>
<organism evidence="6 7">
    <name type="scientific">Metapseudomonas otitidis</name>
    <dbReference type="NCBI Taxonomy" id="319939"/>
    <lineage>
        <taxon>Bacteria</taxon>
        <taxon>Pseudomonadati</taxon>
        <taxon>Pseudomonadota</taxon>
        <taxon>Gammaproteobacteria</taxon>
        <taxon>Pseudomonadales</taxon>
        <taxon>Pseudomonadaceae</taxon>
        <taxon>Metapseudomonas</taxon>
    </lineage>
</organism>
<sequence length="256" mass="29042">MPERSLALYPPEFGEAPLSLAFREAWLEWRGAWDLLEDLDDPEPQLVEKVAEAATRIVRRLWRSGFARVGDSAADQVKASVYAFVALLDESLLFTPWRGQSTWQERPLEMRLYGSRNAGERLPAAIRTLLQTRSPSTRDLANVYLQCLVLGFQGQLRGERGRVLHERWRRALFTFAWHREPDPQGALQSLARPTQAAPLRLPLRRTLPDGFRLTLAVVAGVLLLTAVGHGFWRDIQSELEPVMHLGQLVDEEEGAE</sequence>
<feature type="domain" description="Type IV / VI secretion system DotU" evidence="2">
    <location>
        <begin position="68"/>
        <end position="228"/>
    </location>
</feature>
<dbReference type="Gene3D" id="1.25.40.590">
    <property type="entry name" value="Type IV / VI secretion system, DotU"/>
    <property type="match status" value="1"/>
</dbReference>
<dbReference type="KEGG" id="poj:PtoMrB4_25080"/>
<gene>
    <name evidence="6" type="ORF">GO594_07015</name>
    <name evidence="4" type="ORF">PtoMrB4_25080</name>
    <name evidence="5" type="ORF">R0G64_15615</name>
    <name evidence="3" type="ORF">WP8S17C03_25140</name>
</gene>
<dbReference type="EMBL" id="AP022213">
    <property type="protein sequence ID" value="BBT16465.1"/>
    <property type="molecule type" value="Genomic_DNA"/>
</dbReference>
<dbReference type="AlphaFoldDB" id="A0A1I0UFI5"/>
<evidence type="ECO:0000313" key="10">
    <source>
        <dbReference type="Proteomes" id="UP001273935"/>
    </source>
</evidence>
<evidence type="ECO:0000313" key="9">
    <source>
        <dbReference type="Proteomes" id="UP000515591"/>
    </source>
</evidence>
<keyword evidence="10" id="KW-1185">Reference proteome</keyword>
<keyword evidence="1" id="KW-1133">Transmembrane helix</keyword>
<keyword evidence="1" id="KW-0472">Membrane</keyword>
<dbReference type="EMBL" id="JAWJUL010000057">
    <property type="protein sequence ID" value="MDV3440855.1"/>
    <property type="molecule type" value="Genomic_DNA"/>
</dbReference>
<evidence type="ECO:0000259" key="2">
    <source>
        <dbReference type="Pfam" id="PF09850"/>
    </source>
</evidence>
<dbReference type="RefSeq" id="WP_074971099.1">
    <property type="nucleotide sequence ID" value="NZ_AP022213.1"/>
</dbReference>
<dbReference type="PANTHER" id="PTHR38033">
    <property type="entry name" value="MEMBRANE PROTEIN-RELATED"/>
    <property type="match status" value="1"/>
</dbReference>
<reference evidence="5 10" key="4">
    <citation type="submission" date="2023-10" db="EMBL/GenBank/DDBJ databases">
        <title>Pseudomonas otitidis isolated from a paediatric patient with cystic fibrosis in Chile.</title>
        <authorList>
            <person name="Amsteins-Romero L."/>
            <person name="Opazo-Capurro A."/>
            <person name="Matus-Kohler M."/>
            <person name="Gonzalez-Rocha G."/>
        </authorList>
    </citation>
    <scope>NUCLEOTIDE SEQUENCE [LARGE SCALE GENOMIC DNA]</scope>
    <source>
        <strain evidence="5 10">P-714</strain>
    </source>
</reference>
<dbReference type="Proteomes" id="UP000461288">
    <property type="component" value="Unassembled WGS sequence"/>
</dbReference>
<evidence type="ECO:0000313" key="8">
    <source>
        <dbReference type="Proteomes" id="UP000501237"/>
    </source>
</evidence>
<reference evidence="4 8" key="3">
    <citation type="journal article" date="2020" name="Microbiol. Resour. Announc.">
        <title>Complete genome sequence of Pseudomonas otitidis strain MrB4, isolated from Lake Biwa in Japan.</title>
        <authorList>
            <person name="Miyazaki K."/>
            <person name="Hase E."/>
            <person name="Maruya T."/>
        </authorList>
    </citation>
    <scope>NUCLEOTIDE SEQUENCE [LARGE SCALE GENOMIC DNA]</scope>
    <source>
        <strain evidence="4 8">MrB4</strain>
    </source>
</reference>
<reference evidence="3 9" key="1">
    <citation type="submission" date="2019-12" db="EMBL/GenBank/DDBJ databases">
        <title>complete genome sequences of Pseudomonas otitidis str. WP8-S17-CRE-03 isolated from wastewater treatment plant effluent.</title>
        <authorList>
            <person name="Sekizuka T."/>
            <person name="Itokawa K."/>
            <person name="Yatsu K."/>
            <person name="Inamine Y."/>
            <person name="Kuroda M."/>
        </authorList>
    </citation>
    <scope>NUCLEOTIDE SEQUENCE [LARGE SCALE GENOMIC DNA]</scope>
    <source>
        <strain evidence="3 9">WP8-S17-CRE-03</strain>
    </source>
</reference>
<keyword evidence="1" id="KW-0812">Transmembrane</keyword>
<evidence type="ECO:0000313" key="6">
    <source>
        <dbReference type="EMBL" id="MWK55720.1"/>
    </source>
</evidence>
<dbReference type="InterPro" id="IPR038522">
    <property type="entry name" value="T4/T6SS_DotU_sf"/>
</dbReference>
<feature type="transmembrane region" description="Helical" evidence="1">
    <location>
        <begin position="210"/>
        <end position="232"/>
    </location>
</feature>
<dbReference type="Proteomes" id="UP001273935">
    <property type="component" value="Unassembled WGS sequence"/>
</dbReference>
<protein>
    <submittedName>
        <fullName evidence="6">DotU family type IV/VI secretion system protein</fullName>
    </submittedName>
    <submittedName>
        <fullName evidence="5">DotU/TssL family secretion system protein</fullName>
    </submittedName>
</protein>
<dbReference type="NCBIfam" id="TIGR03349">
    <property type="entry name" value="IV_VI_DotU"/>
    <property type="match status" value="1"/>
</dbReference>
<evidence type="ECO:0000313" key="4">
    <source>
        <dbReference type="EMBL" id="BCA28531.1"/>
    </source>
</evidence>
<dbReference type="EMBL" id="WTFN01000012">
    <property type="protein sequence ID" value="MWK55720.1"/>
    <property type="molecule type" value="Genomic_DNA"/>
</dbReference>
<evidence type="ECO:0000313" key="7">
    <source>
        <dbReference type="Proteomes" id="UP000461288"/>
    </source>
</evidence>
<evidence type="ECO:0000313" key="3">
    <source>
        <dbReference type="EMBL" id="BBT16465.1"/>
    </source>
</evidence>
<dbReference type="PANTHER" id="PTHR38033:SF1">
    <property type="entry name" value="DOTU FAMILY TYPE IV_VI SECRETION SYSTEM PROTEIN"/>
    <property type="match status" value="1"/>
</dbReference>
<name>A0A1I0UFI5_9GAMM</name>
<accession>A0A1I0UFI5</accession>